<dbReference type="RefSeq" id="WP_078067176.1">
    <property type="nucleotide sequence ID" value="NZ_LOHS01000075.1"/>
</dbReference>
<gene>
    <name evidence="1" type="ORF">STSP_30260</name>
</gene>
<comment type="caution">
    <text evidence="1">The sequence shown here is derived from an EMBL/GenBank/DDBJ whole genome shotgun (WGS) entry which is preliminary data.</text>
</comment>
<organism evidence="1 2">
    <name type="scientific">Streptomyces jeddahensis</name>
    <dbReference type="NCBI Taxonomy" id="1716141"/>
    <lineage>
        <taxon>Bacteria</taxon>
        <taxon>Bacillati</taxon>
        <taxon>Actinomycetota</taxon>
        <taxon>Actinomycetes</taxon>
        <taxon>Kitasatosporales</taxon>
        <taxon>Streptomycetaceae</taxon>
        <taxon>Streptomyces</taxon>
    </lineage>
</organism>
<dbReference type="OrthoDB" id="501208at2"/>
<keyword evidence="2" id="KW-1185">Reference proteome</keyword>
<dbReference type="Proteomes" id="UP000077381">
    <property type="component" value="Unassembled WGS sequence"/>
</dbReference>
<name>A0A177HRM9_9ACTN</name>
<proteinExistence type="predicted"/>
<evidence type="ECO:0000313" key="1">
    <source>
        <dbReference type="EMBL" id="OAH13672.1"/>
    </source>
</evidence>
<dbReference type="PATRIC" id="fig|1716141.3.peg.3182"/>
<dbReference type="AlphaFoldDB" id="A0A177HRM9"/>
<protein>
    <submittedName>
        <fullName evidence="1">Uncharacterized protein</fullName>
    </submittedName>
</protein>
<reference evidence="1 2" key="1">
    <citation type="submission" date="2015-12" db="EMBL/GenBank/DDBJ databases">
        <title>Genome sequence of Streptomyces sp. G25.</title>
        <authorList>
            <person name="Poehlein A."/>
            <person name="Roettig A."/>
            <person name="Hiessl S."/>
            <person name="Hauschild P."/>
            <person name="Schauer J."/>
            <person name="Madkour M.H."/>
            <person name="Al-Ansari A.M."/>
            <person name="Almakishah N.H."/>
            <person name="Steinbuechel A."/>
            <person name="Daniel R."/>
        </authorList>
    </citation>
    <scope>NUCLEOTIDE SEQUENCE [LARGE SCALE GENOMIC DNA]</scope>
    <source>
        <strain evidence="2">G25(2015)</strain>
    </source>
</reference>
<accession>A0A177HRM9</accession>
<dbReference type="EMBL" id="LOHS01000075">
    <property type="protein sequence ID" value="OAH13672.1"/>
    <property type="molecule type" value="Genomic_DNA"/>
</dbReference>
<evidence type="ECO:0000313" key="2">
    <source>
        <dbReference type="Proteomes" id="UP000077381"/>
    </source>
</evidence>
<sequence length="481" mass="53101">MLQHHVLQHSVLRHLRTARCLCDADSSVVAVRAVSRFLRGPDFRALGRGPGSARLADVLSHLPSDARRRAYLLVAAMHGAPVSLVRGLTGEDLAAWTVRQYGNGPYPAVFIGAGSGAAVHLAAALGAPVLPQTCLVPVRARLDPDRPRAAMMAGLHLGRRMVEANPDLALCHIHDPGQNRAMTVRFACFRFKRLRLGATLQGFLERSLAPGATIFVVDCTLAWPMSVLGERHRFQFGALGGMTADEYGAGSERIARFLAEQGASVRQWDAPPPDELYPEAEWGYDDALTADVLELARRCGYQVRRITIAEPEHLSPLVAEFHRWWYRRRGLPDDRLLIETYTQWEPYWALRLGAVPFWLQFTTRPSYRCATDYLAHAEPYQRIHVSLFSNGQRSVGLVPVEHWRGLARRYAGTAGGTIGVDERAYPEDLGSVLRYRPALAALPGWHPLPPPVGMAELDEFLAGIRGTAAYQAASMETLLGS</sequence>
<dbReference type="STRING" id="1716141.STSP_30260"/>